<feature type="domain" description="Endoplasmic reticulum vesicle transporter N-terminal" evidence="8">
    <location>
        <begin position="9"/>
        <end position="98"/>
    </location>
</feature>
<dbReference type="GO" id="GO:0000139">
    <property type="term" value="C:Golgi membrane"/>
    <property type="evidence" value="ECO:0007669"/>
    <property type="project" value="TreeGrafter"/>
</dbReference>
<keyword evidence="3 6" id="KW-0812">Transmembrane</keyword>
<feature type="transmembrane region" description="Helical" evidence="6">
    <location>
        <begin position="371"/>
        <end position="396"/>
    </location>
</feature>
<dbReference type="AlphaFoldDB" id="A0A0C3DMV1"/>
<accession>A0A0C3DMV1</accession>
<dbReference type="InterPro" id="IPR045888">
    <property type="entry name" value="Erv"/>
</dbReference>
<name>A0A0C3DMV1_9AGAM</name>
<dbReference type="GO" id="GO:0005789">
    <property type="term" value="C:endoplasmic reticulum membrane"/>
    <property type="evidence" value="ECO:0007669"/>
    <property type="project" value="TreeGrafter"/>
</dbReference>
<evidence type="ECO:0000259" key="7">
    <source>
        <dbReference type="Pfam" id="PF07970"/>
    </source>
</evidence>
<reference evidence="10" key="2">
    <citation type="submission" date="2015-01" db="EMBL/GenBank/DDBJ databases">
        <title>Evolutionary Origins and Diversification of the Mycorrhizal Mutualists.</title>
        <authorList>
            <consortium name="DOE Joint Genome Institute"/>
            <consortium name="Mycorrhizal Genomics Consortium"/>
            <person name="Kohler A."/>
            <person name="Kuo A."/>
            <person name="Nagy L.G."/>
            <person name="Floudas D."/>
            <person name="Copeland A."/>
            <person name="Barry K.W."/>
            <person name="Cichocki N."/>
            <person name="Veneault-Fourrey C."/>
            <person name="LaButti K."/>
            <person name="Lindquist E.A."/>
            <person name="Lipzen A."/>
            <person name="Lundell T."/>
            <person name="Morin E."/>
            <person name="Murat C."/>
            <person name="Riley R."/>
            <person name="Ohm R."/>
            <person name="Sun H."/>
            <person name="Tunlid A."/>
            <person name="Henrissat B."/>
            <person name="Grigoriev I.V."/>
            <person name="Hibbett D.S."/>
            <person name="Martin F."/>
        </authorList>
    </citation>
    <scope>NUCLEOTIDE SEQUENCE [LARGE SCALE GENOMIC DNA]</scope>
    <source>
        <strain evidence="10">Foug A</strain>
    </source>
</reference>
<dbReference type="FunCoup" id="A0A0C3DMV1">
    <property type="interactions" value="407"/>
</dbReference>
<dbReference type="InterPro" id="IPR039542">
    <property type="entry name" value="Erv_N"/>
</dbReference>
<evidence type="ECO:0000313" key="10">
    <source>
        <dbReference type="Proteomes" id="UP000053989"/>
    </source>
</evidence>
<dbReference type="Pfam" id="PF07970">
    <property type="entry name" value="COPIIcoated_ERV"/>
    <property type="match status" value="1"/>
</dbReference>
<feature type="domain" description="Endoplasmic reticulum vesicle transporter C-terminal" evidence="7">
    <location>
        <begin position="144"/>
        <end position="393"/>
    </location>
</feature>
<evidence type="ECO:0000313" key="9">
    <source>
        <dbReference type="EMBL" id="KIM61975.1"/>
    </source>
</evidence>
<keyword evidence="4 6" id="KW-1133">Transmembrane helix</keyword>
<gene>
    <name evidence="9" type="ORF">SCLCIDRAFT_853161</name>
</gene>
<protein>
    <recommendedName>
        <fullName evidence="11">Endoplasmic reticulum vesicle transporter C-terminal domain-containing protein</fullName>
    </recommendedName>
</protein>
<keyword evidence="5 6" id="KW-0472">Membrane</keyword>
<evidence type="ECO:0000256" key="6">
    <source>
        <dbReference type="SAM" id="Phobius"/>
    </source>
</evidence>
<dbReference type="InterPro" id="IPR012936">
    <property type="entry name" value="Erv_C"/>
</dbReference>
<dbReference type="Proteomes" id="UP000053989">
    <property type="component" value="Unassembled WGS sequence"/>
</dbReference>
<evidence type="ECO:0000256" key="4">
    <source>
        <dbReference type="ARBA" id="ARBA00022989"/>
    </source>
</evidence>
<dbReference type="GO" id="GO:0006890">
    <property type="term" value="P:retrograde vesicle-mediated transport, Golgi to endoplasmic reticulum"/>
    <property type="evidence" value="ECO:0007669"/>
    <property type="project" value="TreeGrafter"/>
</dbReference>
<comment type="subcellular location">
    <subcellularLocation>
        <location evidence="1">Membrane</location>
        <topology evidence="1">Multi-pass membrane protein</topology>
    </subcellularLocation>
</comment>
<sequence>MPRGFLTGLKGVDAFGKTTEDVKVKTRTGAFLTLISACIILAFTTMEFFDYRRVGVDTSIVVDRSRGQKLSVRLNVTFPHVPCYLLSLDVMDISGEQQRDISHNILKKRLTSNGADVPGQRSGDLGNEIDKMAEQRGPDYCGSCYGGIEPASGCCNSCEDVRQAYANKGWSFGNPDEIEQCVQEGWSDKLKEQADEGCNVSGRIRVNKVVGSIHLTPGKSYQSGNRFFYDMVPYLKDDGNPHDFTHFVHEFYFMADDEYNPKKATISKEMKKRMDISENPLDGYVAKTNKAQYMFQYFLKVVSTQFRTLNGKSINSHQYSVTHFERDLGESGNENKQGVFTQHGTVGIPGAFFNFEISPILIMHSETRQSFAHFLTSTCAIVGGVLTVAALLDGILFATGRKFKMGGGGNGSAKLM</sequence>
<dbReference type="EMBL" id="KN822046">
    <property type="protein sequence ID" value="KIM61975.1"/>
    <property type="molecule type" value="Genomic_DNA"/>
</dbReference>
<dbReference type="InParanoid" id="A0A0C3DMV1"/>
<dbReference type="GO" id="GO:0006888">
    <property type="term" value="P:endoplasmic reticulum to Golgi vesicle-mediated transport"/>
    <property type="evidence" value="ECO:0007669"/>
    <property type="project" value="TreeGrafter"/>
</dbReference>
<evidence type="ECO:0000256" key="3">
    <source>
        <dbReference type="ARBA" id="ARBA00022692"/>
    </source>
</evidence>
<dbReference type="GO" id="GO:0030134">
    <property type="term" value="C:COPII-coated ER to Golgi transport vesicle"/>
    <property type="evidence" value="ECO:0007669"/>
    <property type="project" value="TreeGrafter"/>
</dbReference>
<organism evidence="9 10">
    <name type="scientific">Scleroderma citrinum Foug A</name>
    <dbReference type="NCBI Taxonomy" id="1036808"/>
    <lineage>
        <taxon>Eukaryota</taxon>
        <taxon>Fungi</taxon>
        <taxon>Dikarya</taxon>
        <taxon>Basidiomycota</taxon>
        <taxon>Agaricomycotina</taxon>
        <taxon>Agaricomycetes</taxon>
        <taxon>Agaricomycetidae</taxon>
        <taxon>Boletales</taxon>
        <taxon>Sclerodermatineae</taxon>
        <taxon>Sclerodermataceae</taxon>
        <taxon>Scleroderma</taxon>
    </lineage>
</organism>
<evidence type="ECO:0000256" key="1">
    <source>
        <dbReference type="ARBA" id="ARBA00004141"/>
    </source>
</evidence>
<comment type="similarity">
    <text evidence="2">Belongs to the ERGIC family.</text>
</comment>
<evidence type="ECO:0000256" key="5">
    <source>
        <dbReference type="ARBA" id="ARBA00023136"/>
    </source>
</evidence>
<reference evidence="9 10" key="1">
    <citation type="submission" date="2014-04" db="EMBL/GenBank/DDBJ databases">
        <authorList>
            <consortium name="DOE Joint Genome Institute"/>
            <person name="Kuo A."/>
            <person name="Kohler A."/>
            <person name="Nagy L.G."/>
            <person name="Floudas D."/>
            <person name="Copeland A."/>
            <person name="Barry K.W."/>
            <person name="Cichocki N."/>
            <person name="Veneault-Fourrey C."/>
            <person name="LaButti K."/>
            <person name="Lindquist E.A."/>
            <person name="Lipzen A."/>
            <person name="Lundell T."/>
            <person name="Morin E."/>
            <person name="Murat C."/>
            <person name="Sun H."/>
            <person name="Tunlid A."/>
            <person name="Henrissat B."/>
            <person name="Grigoriev I.V."/>
            <person name="Hibbett D.S."/>
            <person name="Martin F."/>
            <person name="Nordberg H.P."/>
            <person name="Cantor M.N."/>
            <person name="Hua S.X."/>
        </authorList>
    </citation>
    <scope>NUCLEOTIDE SEQUENCE [LARGE SCALE GENOMIC DNA]</scope>
    <source>
        <strain evidence="9 10">Foug A</strain>
    </source>
</reference>
<dbReference type="Pfam" id="PF13850">
    <property type="entry name" value="ERGIC_N"/>
    <property type="match status" value="1"/>
</dbReference>
<keyword evidence="10" id="KW-1185">Reference proteome</keyword>
<proteinExistence type="inferred from homology"/>
<evidence type="ECO:0000259" key="8">
    <source>
        <dbReference type="Pfam" id="PF13850"/>
    </source>
</evidence>
<dbReference type="STRING" id="1036808.A0A0C3DMV1"/>
<evidence type="ECO:0008006" key="11">
    <source>
        <dbReference type="Google" id="ProtNLM"/>
    </source>
</evidence>
<dbReference type="PANTHER" id="PTHR10984">
    <property type="entry name" value="ENDOPLASMIC RETICULUM-GOLGI INTERMEDIATE COMPARTMENT PROTEIN"/>
    <property type="match status" value="1"/>
</dbReference>
<dbReference type="OrthoDB" id="10266265at2759"/>
<dbReference type="HOGENOM" id="CLU_034705_1_0_1"/>
<evidence type="ECO:0000256" key="2">
    <source>
        <dbReference type="ARBA" id="ARBA00005648"/>
    </source>
</evidence>
<dbReference type="PANTHER" id="PTHR10984:SF25">
    <property type="entry name" value="ENDOPLASMIC RETICULUM-GOLGI INTERMEDIATE COMPARTMENT PROTEIN 3"/>
    <property type="match status" value="1"/>
</dbReference>